<feature type="transmembrane region" description="Helical" evidence="6">
    <location>
        <begin position="12"/>
        <end position="33"/>
    </location>
</feature>
<evidence type="ECO:0000256" key="4">
    <source>
        <dbReference type="ARBA" id="ARBA00022989"/>
    </source>
</evidence>
<evidence type="ECO:0000313" key="7">
    <source>
        <dbReference type="EMBL" id="XAU16140.1"/>
    </source>
</evidence>
<dbReference type="RefSeq" id="WP_231021047.1">
    <property type="nucleotide sequence ID" value="NZ_CP147920.1"/>
</dbReference>
<dbReference type="PANTHER" id="PTHR33529">
    <property type="entry name" value="SLR0882 PROTEIN-RELATED"/>
    <property type="match status" value="1"/>
</dbReference>
<protein>
    <submittedName>
        <fullName evidence="7">LptF/LptG family permease</fullName>
    </submittedName>
</protein>
<reference evidence="7 8" key="1">
    <citation type="submission" date="2024-03" db="EMBL/GenBank/DDBJ databases">
        <title>Sulfurimonas sp. HSL3-1.</title>
        <authorList>
            <person name="Wang S."/>
        </authorList>
    </citation>
    <scope>NUCLEOTIDE SEQUENCE [LARGE SCALE GENOMIC DNA]</scope>
    <source>
        <strain evidence="7 8">HSL3-1</strain>
    </source>
</reference>
<evidence type="ECO:0000256" key="2">
    <source>
        <dbReference type="ARBA" id="ARBA00022475"/>
    </source>
</evidence>
<proteinExistence type="predicted"/>
<feature type="transmembrane region" description="Helical" evidence="6">
    <location>
        <begin position="287"/>
        <end position="304"/>
    </location>
</feature>
<comment type="subcellular location">
    <subcellularLocation>
        <location evidence="1">Cell membrane</location>
        <topology evidence="1">Multi-pass membrane protein</topology>
    </subcellularLocation>
</comment>
<dbReference type="InterPro" id="IPR005495">
    <property type="entry name" value="LptG/LptF_permease"/>
</dbReference>
<feature type="transmembrane region" description="Helical" evidence="6">
    <location>
        <begin position="53"/>
        <end position="78"/>
    </location>
</feature>
<gene>
    <name evidence="7" type="ORF">WCY31_05380</name>
</gene>
<evidence type="ECO:0000256" key="1">
    <source>
        <dbReference type="ARBA" id="ARBA00004651"/>
    </source>
</evidence>
<feature type="transmembrane region" description="Helical" evidence="6">
    <location>
        <begin position="254"/>
        <end position="275"/>
    </location>
</feature>
<accession>A0ABZ3HC78</accession>
<feature type="transmembrane region" description="Helical" evidence="6">
    <location>
        <begin position="98"/>
        <end position="122"/>
    </location>
</feature>
<keyword evidence="4 6" id="KW-1133">Transmembrane helix</keyword>
<evidence type="ECO:0000256" key="6">
    <source>
        <dbReference type="SAM" id="Phobius"/>
    </source>
</evidence>
<organism evidence="7 8">
    <name type="scientific">Sulfurimonas diazotrophicus</name>
    <dbReference type="NCBI Taxonomy" id="3131939"/>
    <lineage>
        <taxon>Bacteria</taxon>
        <taxon>Pseudomonadati</taxon>
        <taxon>Campylobacterota</taxon>
        <taxon>Epsilonproteobacteria</taxon>
        <taxon>Campylobacterales</taxon>
        <taxon>Sulfurimonadaceae</taxon>
        <taxon>Sulfurimonas</taxon>
    </lineage>
</organism>
<sequence length="339" mass="39568">MHKLRRYILSTFGLLFFSIFLPLFSIASVIFLIKLASYTAVIQLNLWEMFKLYLFILPEILFYTLPITFFVAAALSLFRLSTDNEMVVVFALGIKPTFILYTLMKPAALLSLLLIFDFFVLFPHTTVLSTNFVRYKQSEANFNLQASEFGHNFGDWLLYIGKAHKDRSYGDVVLFHKEEKEEILIQAEKAEVLNNKGVLRLKLTNGQGYSYTDEKLTQMQFEAMMINNVMQTELRPYNSPIDFWLDPERRKNKIRMFITDILLSLFPVAGLFAALSIGIAHVRHQKGFVYLWLFASMLFYYSGTTGLQKALGFYTIPAVFFSWLFVTYIIYRRRIRARF</sequence>
<dbReference type="Pfam" id="PF03739">
    <property type="entry name" value="LptF_LptG"/>
    <property type="match status" value="1"/>
</dbReference>
<keyword evidence="3 6" id="KW-0812">Transmembrane</keyword>
<name>A0ABZ3HC78_9BACT</name>
<evidence type="ECO:0000256" key="3">
    <source>
        <dbReference type="ARBA" id="ARBA00022692"/>
    </source>
</evidence>
<dbReference type="EMBL" id="CP147920">
    <property type="protein sequence ID" value="XAU16140.1"/>
    <property type="molecule type" value="Genomic_DNA"/>
</dbReference>
<keyword evidence="2" id="KW-1003">Cell membrane</keyword>
<dbReference type="Proteomes" id="UP001447842">
    <property type="component" value="Chromosome"/>
</dbReference>
<feature type="transmembrane region" description="Helical" evidence="6">
    <location>
        <begin position="310"/>
        <end position="331"/>
    </location>
</feature>
<keyword evidence="8" id="KW-1185">Reference proteome</keyword>
<keyword evidence="5 6" id="KW-0472">Membrane</keyword>
<dbReference type="PANTHER" id="PTHR33529:SF7">
    <property type="entry name" value="LIPOPOLYSACCHARIDE EXPORT SYSTEM PERMEASE PROTEIN LPTF"/>
    <property type="match status" value="1"/>
</dbReference>
<evidence type="ECO:0000313" key="8">
    <source>
        <dbReference type="Proteomes" id="UP001447842"/>
    </source>
</evidence>
<evidence type="ECO:0000256" key="5">
    <source>
        <dbReference type="ARBA" id="ARBA00023136"/>
    </source>
</evidence>